<protein>
    <submittedName>
        <fullName evidence="2">Transposase</fullName>
    </submittedName>
</protein>
<sequence length="73" mass="8589">METIEKEPIELGYEFGRWSTARLATYLGEITGIDLSGEQVRRILLKKKYAYLWAKYTLEDKQDLTKRQAFNIS</sequence>
<dbReference type="Pfam" id="PF13592">
    <property type="entry name" value="HTH_33"/>
    <property type="match status" value="1"/>
</dbReference>
<dbReference type="AlphaFoldDB" id="A0A2K8SVE2"/>
<dbReference type="EMBL" id="CP024785">
    <property type="protein sequence ID" value="AUB39388.1"/>
    <property type="molecule type" value="Genomic_DNA"/>
</dbReference>
<gene>
    <name evidence="2" type="ORF">COO91_05381</name>
</gene>
<organism evidence="2 3">
    <name type="scientific">Nostoc flagelliforme CCNUN1</name>
    <dbReference type="NCBI Taxonomy" id="2038116"/>
    <lineage>
        <taxon>Bacteria</taxon>
        <taxon>Bacillati</taxon>
        <taxon>Cyanobacteriota</taxon>
        <taxon>Cyanophyceae</taxon>
        <taxon>Nostocales</taxon>
        <taxon>Nostocaceae</taxon>
        <taxon>Nostoc</taxon>
    </lineage>
</organism>
<evidence type="ECO:0000259" key="1">
    <source>
        <dbReference type="Pfam" id="PF13592"/>
    </source>
</evidence>
<feature type="domain" description="Winged helix-turn helix" evidence="1">
    <location>
        <begin position="14"/>
        <end position="70"/>
    </location>
</feature>
<accession>A0A2K8SVE2</accession>
<reference evidence="2 3" key="1">
    <citation type="submission" date="2017-11" db="EMBL/GenBank/DDBJ databases">
        <title>Complete genome of a free-living desiccation-tolerant cyanobacterium and its photosynthetic adaptation to extreme terrestrial habitat.</title>
        <authorList>
            <person name="Shang J."/>
        </authorList>
    </citation>
    <scope>NUCLEOTIDE SEQUENCE [LARGE SCALE GENOMIC DNA]</scope>
    <source>
        <strain evidence="2 3">CCNUN1</strain>
    </source>
</reference>
<name>A0A2K8SVE2_9NOSO</name>
<evidence type="ECO:0000313" key="2">
    <source>
        <dbReference type="EMBL" id="AUB39388.1"/>
    </source>
</evidence>
<evidence type="ECO:0000313" key="3">
    <source>
        <dbReference type="Proteomes" id="UP000232003"/>
    </source>
</evidence>
<dbReference type="KEGG" id="nfl:COO91_05381"/>
<dbReference type="InterPro" id="IPR025959">
    <property type="entry name" value="Winged_HTH_dom"/>
</dbReference>
<keyword evidence="3" id="KW-1185">Reference proteome</keyword>
<proteinExistence type="predicted"/>
<dbReference type="Proteomes" id="UP000232003">
    <property type="component" value="Chromosome"/>
</dbReference>